<comment type="caution">
    <text evidence="7">The sequence shown here is derived from an EMBL/GenBank/DDBJ whole genome shotgun (WGS) entry which is preliminary data.</text>
</comment>
<dbReference type="EMBL" id="JAHLPM010000013">
    <property type="protein sequence ID" value="MBU5439250.1"/>
    <property type="molecule type" value="Genomic_DNA"/>
</dbReference>
<keyword evidence="8" id="KW-1185">Reference proteome</keyword>
<dbReference type="CDD" id="cd00009">
    <property type="entry name" value="AAA"/>
    <property type="match status" value="1"/>
</dbReference>
<dbReference type="InterPro" id="IPR002078">
    <property type="entry name" value="Sigma_54_int"/>
</dbReference>
<accession>A0ABS6E8J4</accession>
<dbReference type="PANTHER" id="PTHR32071">
    <property type="entry name" value="TRANSCRIPTIONAL REGULATORY PROTEIN"/>
    <property type="match status" value="1"/>
</dbReference>
<dbReference type="InterPro" id="IPR002197">
    <property type="entry name" value="HTH_Fis"/>
</dbReference>
<evidence type="ECO:0000256" key="3">
    <source>
        <dbReference type="ARBA" id="ARBA00023015"/>
    </source>
</evidence>
<dbReference type="InterPro" id="IPR058031">
    <property type="entry name" value="AAA_lid_NorR"/>
</dbReference>
<dbReference type="Proteomes" id="UP000749471">
    <property type="component" value="Unassembled WGS sequence"/>
</dbReference>
<dbReference type="InterPro" id="IPR025943">
    <property type="entry name" value="Sigma_54_int_dom_ATP-bd_2"/>
</dbReference>
<dbReference type="InterPro" id="IPR025944">
    <property type="entry name" value="Sigma_54_int_dom_CS"/>
</dbReference>
<dbReference type="PROSITE" id="PS00675">
    <property type="entry name" value="SIGMA54_INTERACT_1"/>
    <property type="match status" value="1"/>
</dbReference>
<dbReference type="Pfam" id="PF25601">
    <property type="entry name" value="AAA_lid_14"/>
    <property type="match status" value="1"/>
</dbReference>
<keyword evidence="3" id="KW-0805">Transcription regulation</keyword>
<dbReference type="PROSITE" id="PS00676">
    <property type="entry name" value="SIGMA54_INTERACT_2"/>
    <property type="match status" value="1"/>
</dbReference>
<dbReference type="Pfam" id="PF00158">
    <property type="entry name" value="Sigma54_activat"/>
    <property type="match status" value="1"/>
</dbReference>
<feature type="domain" description="Sigma-54 factor interaction" evidence="6">
    <location>
        <begin position="265"/>
        <end position="495"/>
    </location>
</feature>
<dbReference type="PANTHER" id="PTHR32071:SF57">
    <property type="entry name" value="C4-DICARBOXYLATE TRANSPORT TRANSCRIPTIONAL REGULATORY PROTEIN DCTD"/>
    <property type="match status" value="1"/>
</dbReference>
<keyword evidence="1" id="KW-0547">Nucleotide-binding</keyword>
<dbReference type="Pfam" id="PF02954">
    <property type="entry name" value="HTH_8"/>
    <property type="match status" value="1"/>
</dbReference>
<proteinExistence type="predicted"/>
<protein>
    <submittedName>
        <fullName evidence="7">Sigma 54-interacting transcriptional regulator</fullName>
    </submittedName>
</protein>
<dbReference type="RefSeq" id="WP_216520959.1">
    <property type="nucleotide sequence ID" value="NZ_JAHLPM010000013.1"/>
</dbReference>
<evidence type="ECO:0000313" key="8">
    <source>
        <dbReference type="Proteomes" id="UP000749471"/>
    </source>
</evidence>
<evidence type="ECO:0000256" key="4">
    <source>
        <dbReference type="ARBA" id="ARBA00023125"/>
    </source>
</evidence>
<dbReference type="InterPro" id="IPR025662">
    <property type="entry name" value="Sigma_54_int_dom_ATP-bd_1"/>
</dbReference>
<evidence type="ECO:0000256" key="1">
    <source>
        <dbReference type="ARBA" id="ARBA00022741"/>
    </source>
</evidence>
<evidence type="ECO:0000256" key="2">
    <source>
        <dbReference type="ARBA" id="ARBA00022840"/>
    </source>
</evidence>
<keyword evidence="2" id="KW-0067">ATP-binding</keyword>
<name>A0ABS6E8J4_9FIRM</name>
<gene>
    <name evidence="7" type="ORF">KQI42_14600</name>
</gene>
<evidence type="ECO:0000256" key="5">
    <source>
        <dbReference type="ARBA" id="ARBA00023163"/>
    </source>
</evidence>
<evidence type="ECO:0000313" key="7">
    <source>
        <dbReference type="EMBL" id="MBU5439250.1"/>
    </source>
</evidence>
<dbReference type="SMART" id="SM00382">
    <property type="entry name" value="AAA"/>
    <property type="match status" value="1"/>
</dbReference>
<sequence length="571" mass="65034">MIELKYLKPTLNNIVATLSNITNLEFAIFDTKSKLVSSTQVYLQRKGKNVHSASIEEVLLQGNVVVNKPGHMASCIGCRFVNNCPSTIEILSCIKLNNYPIGVVSLTSFSQEGHMLIEDNIRNYMEILEYTSNLISMFAYNETYKKDTLMLHKTIDEIIQDTENNLLVIDGNGVLTHWGQGIKDLFSYCDLYTQTIYQMFPEEVTNWLFNSKKNSKKYLATDNFKGTICSTPIKIDNEILGYIIKLTKDNKGYKNDLEEDYLKNIIGSNRKMDKIKDKIKKVSNSSSSVLITGETGTGKEIIAKAIHFLSNRKKNPFVPINCANIPESLFESELFGYEEGAFTGAKKGGKPGLFEMANGGTIFLDEIGELPLYLQAKLLRVLQENTIQRLGSINPIPIDIRIIAATNQDLESMMEEDNFRDDLYYRLNVIPIDLPPLRERLDDIDILVYHFIKKYSNKLDKKIDSISNEALDILKNYSWPGNIRELENSIEYAINMEETSSIQPFNLPKRIRHNSNFGINIKDRVAEKEADIIICTLDKYGWDLKGKEQAAETLGISLRTLYRRLRELGIN</sequence>
<evidence type="ECO:0000259" key="6">
    <source>
        <dbReference type="PROSITE" id="PS50045"/>
    </source>
</evidence>
<reference evidence="7 8" key="1">
    <citation type="submission" date="2021-06" db="EMBL/GenBank/DDBJ databases">
        <authorList>
            <person name="Sun Q."/>
            <person name="Li D."/>
        </authorList>
    </citation>
    <scope>NUCLEOTIDE SEQUENCE [LARGE SCALE GENOMIC DNA]</scope>
    <source>
        <strain evidence="7 8">MSJ-40</strain>
    </source>
</reference>
<dbReference type="PROSITE" id="PS50045">
    <property type="entry name" value="SIGMA54_INTERACT_4"/>
    <property type="match status" value="1"/>
</dbReference>
<organism evidence="7 8">
    <name type="scientific">Tissierella simiarum</name>
    <dbReference type="NCBI Taxonomy" id="2841534"/>
    <lineage>
        <taxon>Bacteria</taxon>
        <taxon>Bacillati</taxon>
        <taxon>Bacillota</taxon>
        <taxon>Tissierellia</taxon>
        <taxon>Tissierellales</taxon>
        <taxon>Tissierellaceae</taxon>
        <taxon>Tissierella</taxon>
    </lineage>
</organism>
<dbReference type="PROSITE" id="PS00688">
    <property type="entry name" value="SIGMA54_INTERACT_3"/>
    <property type="match status" value="1"/>
</dbReference>
<keyword evidence="4" id="KW-0238">DNA-binding</keyword>
<dbReference type="InterPro" id="IPR003593">
    <property type="entry name" value="AAA+_ATPase"/>
</dbReference>
<keyword evidence="5" id="KW-0804">Transcription</keyword>